<accession>A0A239NZU6</accession>
<feature type="region of interest" description="Disordered" evidence="1">
    <location>
        <begin position="336"/>
        <end position="398"/>
    </location>
</feature>
<evidence type="ECO:0000256" key="1">
    <source>
        <dbReference type="SAM" id="MobiDB-lite"/>
    </source>
</evidence>
<dbReference type="OrthoDB" id="3470020at2"/>
<dbReference type="AlphaFoldDB" id="A0A239NZU6"/>
<feature type="region of interest" description="Disordered" evidence="1">
    <location>
        <begin position="259"/>
        <end position="280"/>
    </location>
</feature>
<organism evidence="3 4">
    <name type="scientific">Actinomadura meyerae</name>
    <dbReference type="NCBI Taxonomy" id="240840"/>
    <lineage>
        <taxon>Bacteria</taxon>
        <taxon>Bacillati</taxon>
        <taxon>Actinomycetota</taxon>
        <taxon>Actinomycetes</taxon>
        <taxon>Streptosporangiales</taxon>
        <taxon>Thermomonosporaceae</taxon>
        <taxon>Actinomadura</taxon>
    </lineage>
</organism>
<name>A0A239NZU6_9ACTN</name>
<evidence type="ECO:0000256" key="2">
    <source>
        <dbReference type="SAM" id="Phobius"/>
    </source>
</evidence>
<protein>
    <submittedName>
        <fullName evidence="3">Uncharacterized protein</fullName>
    </submittedName>
</protein>
<keyword evidence="4" id="KW-1185">Reference proteome</keyword>
<sequence length="589" mass="62278">MTEAPIHQIEFRWDPDYDLTGIAWSFESRTQFDSWNTRLKKHAGVSARGRTAAAEAPSSAVYLTYPDGMAALILRSVDPRAMSPANAASGAARGAGADRLHLVARALIGLGTTLTPDVAMLIAASDPRGIFNRLPGQVGRGAPLPPMSFSHLIQNAVGSEHLERRAQRAPGLAPLLAAVLEDPARPVTMILPAEEIRSPVAESRALALLWASRRILKPLLTDADGRPLDGWRAEFSTCEAPLTGGDGRAEPAVAFRERGLDGPPMHEGPREVRPGDPAAPQGDLSAVAGLLADAYAAFGDDAARLVRPVVRDCTTLRDKIFAVACSTEIARAIDPGSVPDVREPVRAPAHAAQRPPAPVREPVPAAARPAAPPPEPVRAPSEPVNAPSAPVRPPAPPRGDPHLVRLYGLLREITAPAGTVRITDWVAARTARGAVLDREGFSRVLQIMEGERWFADRVAGLPGGTVRMADLMEPLFAAGLGDAALEDWLRRAHTNGGLPPVIADALGVLAARLEPDRADWLVERCLGYAIAQRPDEGAAAAEPAPVVRHESAVAAALLLPGRTLPAAAIGLLVWTWPALLAVLAVLRLA</sequence>
<dbReference type="EMBL" id="FZOR01000057">
    <property type="protein sequence ID" value="SNT60407.1"/>
    <property type="molecule type" value="Genomic_DNA"/>
</dbReference>
<proteinExistence type="predicted"/>
<keyword evidence="2" id="KW-0812">Transmembrane</keyword>
<feature type="transmembrane region" description="Helical" evidence="2">
    <location>
        <begin position="564"/>
        <end position="586"/>
    </location>
</feature>
<keyword evidence="2" id="KW-0472">Membrane</keyword>
<feature type="compositionally biased region" description="Low complexity" evidence="1">
    <location>
        <begin position="378"/>
        <end position="389"/>
    </location>
</feature>
<reference evidence="3 4" key="1">
    <citation type="submission" date="2017-06" db="EMBL/GenBank/DDBJ databases">
        <authorList>
            <person name="Kim H.J."/>
            <person name="Triplett B.A."/>
        </authorList>
    </citation>
    <scope>NUCLEOTIDE SEQUENCE [LARGE SCALE GENOMIC DNA]</scope>
    <source>
        <strain evidence="3 4">DSM 44715</strain>
    </source>
</reference>
<keyword evidence="2" id="KW-1133">Transmembrane helix</keyword>
<evidence type="ECO:0000313" key="4">
    <source>
        <dbReference type="Proteomes" id="UP000198318"/>
    </source>
</evidence>
<dbReference type="Proteomes" id="UP000198318">
    <property type="component" value="Unassembled WGS sequence"/>
</dbReference>
<gene>
    <name evidence="3" type="ORF">SAMN05443665_105710</name>
</gene>
<evidence type="ECO:0000313" key="3">
    <source>
        <dbReference type="EMBL" id="SNT60407.1"/>
    </source>
</evidence>
<dbReference type="RefSeq" id="WP_089330639.1">
    <property type="nucleotide sequence ID" value="NZ_FZOR01000057.1"/>
</dbReference>